<evidence type="ECO:0000313" key="3">
    <source>
        <dbReference type="EMBL" id="ABL65211.1"/>
    </source>
</evidence>
<dbReference type="EMBL" id="CP000492">
    <property type="protein sequence ID" value="ABL65211.1"/>
    <property type="molecule type" value="Genomic_DNA"/>
</dbReference>
<feature type="region of interest" description="Disordered" evidence="1">
    <location>
        <begin position="63"/>
        <end position="103"/>
    </location>
</feature>
<feature type="chain" id="PRO_5002632373" description="Lipoprotein" evidence="2">
    <location>
        <begin position="22"/>
        <end position="219"/>
    </location>
</feature>
<dbReference type="HOGENOM" id="CLU_1259574_0_0_10"/>
<feature type="signal peptide" evidence="2">
    <location>
        <begin position="1"/>
        <end position="21"/>
    </location>
</feature>
<protein>
    <recommendedName>
        <fullName evidence="5">Lipoprotein</fullName>
    </recommendedName>
</protein>
<name>A1BFN4_CHLPD</name>
<evidence type="ECO:0008006" key="5">
    <source>
        <dbReference type="Google" id="ProtNLM"/>
    </source>
</evidence>
<evidence type="ECO:0000256" key="2">
    <source>
        <dbReference type="SAM" id="SignalP"/>
    </source>
</evidence>
<accession>A1BFN4</accession>
<dbReference type="AlphaFoldDB" id="A1BFN4"/>
<sequence precursor="true">MSTFCKLLLVLASLLYLGGCASSIDIVPLSETAKKESVGKGAPYYLPMPCMLITKNIPISTVIPDQSNPDNNASPSANGSESPKGSKGMSLNKKNKKPVDKLSSGEDHYEFQILYLPDLDRQYGIKMRGGIGSFEGDVKLQNGWKLTGLNVKSDSQTDEIIKASGDFLTNAAAAALQLSDPSGSLQTQNNEQPNAEMWIYKLKKDYKWELLFHWPGVTN</sequence>
<dbReference type="Proteomes" id="UP000008701">
    <property type="component" value="Chromosome"/>
</dbReference>
<keyword evidence="4" id="KW-1185">Reference proteome</keyword>
<dbReference type="KEGG" id="cph:Cpha266_1174"/>
<evidence type="ECO:0000256" key="1">
    <source>
        <dbReference type="SAM" id="MobiDB-lite"/>
    </source>
</evidence>
<dbReference type="OrthoDB" id="277441at2"/>
<dbReference type="RefSeq" id="WP_011745035.1">
    <property type="nucleotide sequence ID" value="NC_008639.1"/>
</dbReference>
<organism evidence="3 4">
    <name type="scientific">Chlorobium phaeobacteroides (strain DSM 266 / SMG 266 / 2430)</name>
    <dbReference type="NCBI Taxonomy" id="290317"/>
    <lineage>
        <taxon>Bacteria</taxon>
        <taxon>Pseudomonadati</taxon>
        <taxon>Chlorobiota</taxon>
        <taxon>Chlorobiia</taxon>
        <taxon>Chlorobiales</taxon>
        <taxon>Chlorobiaceae</taxon>
        <taxon>Chlorobium/Pelodictyon group</taxon>
        <taxon>Chlorobium</taxon>
    </lineage>
</organism>
<reference evidence="3 4" key="1">
    <citation type="submission" date="2006-12" db="EMBL/GenBank/DDBJ databases">
        <title>Complete sequence of Chlorobium phaeobacteroides DSM 266.</title>
        <authorList>
            <consortium name="US DOE Joint Genome Institute"/>
            <person name="Copeland A."/>
            <person name="Lucas S."/>
            <person name="Lapidus A."/>
            <person name="Barry K."/>
            <person name="Detter J.C."/>
            <person name="Glavina del Rio T."/>
            <person name="Hammon N."/>
            <person name="Israni S."/>
            <person name="Pitluck S."/>
            <person name="Goltsman E."/>
            <person name="Schmutz J."/>
            <person name="Larimer F."/>
            <person name="Land M."/>
            <person name="Hauser L."/>
            <person name="Mikhailova N."/>
            <person name="Li T."/>
            <person name="Overmann J."/>
            <person name="Bryant D.A."/>
            <person name="Richardson P."/>
        </authorList>
    </citation>
    <scope>NUCLEOTIDE SEQUENCE [LARGE SCALE GENOMIC DNA]</scope>
    <source>
        <strain evidence="3 4">DSM 266</strain>
    </source>
</reference>
<evidence type="ECO:0000313" key="4">
    <source>
        <dbReference type="Proteomes" id="UP000008701"/>
    </source>
</evidence>
<keyword evidence="2" id="KW-0732">Signal</keyword>
<gene>
    <name evidence="3" type="ordered locus">Cpha266_1174</name>
</gene>
<proteinExistence type="predicted"/>
<feature type="compositionally biased region" description="Low complexity" evidence="1">
    <location>
        <begin position="67"/>
        <end position="80"/>
    </location>
</feature>